<dbReference type="PANTHER" id="PTHR43304:SF1">
    <property type="entry name" value="PAC DOMAIN-CONTAINING PROTEIN"/>
    <property type="match status" value="1"/>
</dbReference>
<dbReference type="STRING" id="118126.L21_0362"/>
<dbReference type="AlphaFoldDB" id="A0A1M4MHZ3"/>
<dbReference type="Proteomes" id="UP000184671">
    <property type="component" value="Unassembled WGS sequence"/>
</dbReference>
<dbReference type="InterPro" id="IPR001610">
    <property type="entry name" value="PAC"/>
</dbReference>
<keyword evidence="5" id="KW-0418">Kinase</keyword>
<dbReference type="EC" id="2.7.13.3" evidence="2"/>
<dbReference type="InterPro" id="IPR000700">
    <property type="entry name" value="PAS-assoc_C"/>
</dbReference>
<dbReference type="GO" id="GO:0004673">
    <property type="term" value="F:protein histidine kinase activity"/>
    <property type="evidence" value="ECO:0007669"/>
    <property type="project" value="UniProtKB-EC"/>
</dbReference>
<dbReference type="PRINTS" id="PR00344">
    <property type="entry name" value="BCTRLSENSOR"/>
</dbReference>
<accession>A0A1M4MHZ3</accession>
<evidence type="ECO:0000256" key="4">
    <source>
        <dbReference type="ARBA" id="ARBA00022679"/>
    </source>
</evidence>
<dbReference type="SMART" id="SM00086">
    <property type="entry name" value="PAC"/>
    <property type="match status" value="2"/>
</dbReference>
<dbReference type="SUPFAM" id="SSF55874">
    <property type="entry name" value="ATPase domain of HSP90 chaperone/DNA topoisomerase II/histidine kinase"/>
    <property type="match status" value="1"/>
</dbReference>
<reference evidence="9 10" key="1">
    <citation type="submission" date="2016-08" db="EMBL/GenBank/DDBJ databases">
        <authorList>
            <person name="Seilhamer J.J."/>
        </authorList>
    </citation>
    <scope>NUCLEOTIDE SEQUENCE [LARGE SCALE GENOMIC DNA]</scope>
    <source>
        <strain evidence="9">L21-II-0</strain>
    </source>
</reference>
<feature type="domain" description="PAS" evidence="7">
    <location>
        <begin position="278"/>
        <end position="335"/>
    </location>
</feature>
<keyword evidence="3" id="KW-0597">Phosphoprotein</keyword>
<dbReference type="InterPro" id="IPR003594">
    <property type="entry name" value="HATPase_dom"/>
</dbReference>
<dbReference type="Pfam" id="PF08448">
    <property type="entry name" value="PAS_4"/>
    <property type="match status" value="1"/>
</dbReference>
<dbReference type="Gene3D" id="3.30.450.20">
    <property type="entry name" value="PAS domain"/>
    <property type="match status" value="3"/>
</dbReference>
<dbReference type="SMART" id="SM00065">
    <property type="entry name" value="GAF"/>
    <property type="match status" value="1"/>
</dbReference>
<evidence type="ECO:0000259" key="8">
    <source>
        <dbReference type="PROSITE" id="PS50113"/>
    </source>
</evidence>
<dbReference type="PROSITE" id="PS50109">
    <property type="entry name" value="HIS_KIN"/>
    <property type="match status" value="1"/>
</dbReference>
<comment type="catalytic activity">
    <reaction evidence="1">
        <text>ATP + protein L-histidine = ADP + protein N-phospho-L-histidine.</text>
        <dbReference type="EC" id="2.7.13.3"/>
    </reaction>
</comment>
<evidence type="ECO:0000256" key="3">
    <source>
        <dbReference type="ARBA" id="ARBA00022553"/>
    </source>
</evidence>
<feature type="domain" description="Histidine kinase" evidence="6">
    <location>
        <begin position="584"/>
        <end position="789"/>
    </location>
</feature>
<dbReference type="InterPro" id="IPR035965">
    <property type="entry name" value="PAS-like_dom_sf"/>
</dbReference>
<dbReference type="CDD" id="cd00130">
    <property type="entry name" value="PAS"/>
    <property type="match status" value="2"/>
</dbReference>
<dbReference type="SMART" id="SM00091">
    <property type="entry name" value="PAS"/>
    <property type="match status" value="3"/>
</dbReference>
<dbReference type="EMBL" id="FMID01000009">
    <property type="protein sequence ID" value="SCL74483.1"/>
    <property type="molecule type" value="Genomic_DNA"/>
</dbReference>
<evidence type="ECO:0000256" key="2">
    <source>
        <dbReference type="ARBA" id="ARBA00012438"/>
    </source>
</evidence>
<dbReference type="InterPro" id="IPR029016">
    <property type="entry name" value="GAF-like_dom_sf"/>
</dbReference>
<dbReference type="SMART" id="SM00387">
    <property type="entry name" value="HATPase_c"/>
    <property type="match status" value="1"/>
</dbReference>
<dbReference type="Pfam" id="PF13185">
    <property type="entry name" value="GAF_2"/>
    <property type="match status" value="1"/>
</dbReference>
<evidence type="ECO:0000259" key="6">
    <source>
        <dbReference type="PROSITE" id="PS50109"/>
    </source>
</evidence>
<dbReference type="PROSITE" id="PS50113">
    <property type="entry name" value="PAC"/>
    <property type="match status" value="1"/>
</dbReference>
<dbReference type="InterPro" id="IPR005467">
    <property type="entry name" value="His_kinase_dom"/>
</dbReference>
<evidence type="ECO:0000259" key="7">
    <source>
        <dbReference type="PROSITE" id="PS50112"/>
    </source>
</evidence>
<dbReference type="NCBIfam" id="TIGR00229">
    <property type="entry name" value="sensory_box"/>
    <property type="match status" value="2"/>
</dbReference>
<dbReference type="InterPro" id="IPR003018">
    <property type="entry name" value="GAF"/>
</dbReference>
<name>A0A1M4MHZ3_9EURY</name>
<dbReference type="PROSITE" id="PS50112">
    <property type="entry name" value="PAS"/>
    <property type="match status" value="2"/>
</dbReference>
<dbReference type="Gene3D" id="3.30.450.40">
    <property type="match status" value="1"/>
</dbReference>
<dbReference type="PANTHER" id="PTHR43304">
    <property type="entry name" value="PHYTOCHROME-LIKE PROTEIN CPH1"/>
    <property type="match status" value="1"/>
</dbReference>
<feature type="domain" description="PAC" evidence="8">
    <location>
        <begin position="211"/>
        <end position="263"/>
    </location>
</feature>
<dbReference type="OrthoDB" id="342253at2157"/>
<feature type="domain" description="PAS" evidence="7">
    <location>
        <begin position="136"/>
        <end position="206"/>
    </location>
</feature>
<evidence type="ECO:0000313" key="10">
    <source>
        <dbReference type="Proteomes" id="UP000184671"/>
    </source>
</evidence>
<dbReference type="Pfam" id="PF13426">
    <property type="entry name" value="PAS_9"/>
    <property type="match status" value="1"/>
</dbReference>
<sequence length="798" mass="87761">MPSPPVSNELLIPRATIDELEDGVLLLDADRRVVRVNRVFQSLLSLPDARNLTGADGMALVRTHLAPLIDDAGVVGRLLAALRDREPLSGMECRIAPDRWMAYSVRVPGDGTVLLLVSDISARKKSEQKHRLLEAEQRHYRELFDLAPDGYFVCDPAGTILDVNRAGALLLAKDRRNLIGTPGTDYVAPEDRKACRDLVAQFEAGAVGPLRGIEVTVQPATGEPIPVSLSATGVYDDRGSLTEILLLARDTTHRTQVDAERERLLAENQSLAANLATERDVLRTIMEHTDVHLAYLDPHFRFVRVNTAYAEGSGYKKEELLGRNHFDLFPNPENQVVFERVRDTGKPFRIYAKPFTYENQPERGTTNWDWSLVPVKDARGGVQGLVLSLADVTERIRAGNEILIRNKRLAVLNAVIAASASAFTLDELLDRALDAVLDNLGFDLGLIYMLEEGERMQATVRCHRKVSEFALMHNGRLDLRHWPYNLVFVAGQPWFVEGGEDASGRNLDILADFGAVSLAFIPLAAESSIIGALVLGSTDTRAIPKETRLILEAVGREVGGGVLRGILYSRLEEAHREANLYLDILTHDIRNADNVTNIYAELLDEALSGKEREYLLKLRAGIRKSIEITANVATIRKIRESRAALRPVDLDGVIREEIAHHADARITYEGLQMMVFADDLLSEVFTNLIGNAEKHGGPGVEIEIAVEDAEEGMVQVAIADTGPGVPDDMKETIFARFEQGKGQGNGQGLGLSICRMLAARYGGKIWVDDRVPGHPEAGAAFRFTLREADGGESSAPDA</sequence>
<dbReference type="Gene3D" id="3.30.565.10">
    <property type="entry name" value="Histidine kinase-like ATPase, C-terminal domain"/>
    <property type="match status" value="1"/>
</dbReference>
<gene>
    <name evidence="9" type="primary">kdpD_2</name>
    <name evidence="9" type="ORF">L21_0362</name>
</gene>
<dbReference type="InterPro" id="IPR036890">
    <property type="entry name" value="HATPase_C_sf"/>
</dbReference>
<dbReference type="Pfam" id="PF13188">
    <property type="entry name" value="PAS_8"/>
    <property type="match status" value="1"/>
</dbReference>
<organism evidence="9 10">
    <name type="scientific">Methanoculleus chikugoensis</name>
    <dbReference type="NCBI Taxonomy" id="118126"/>
    <lineage>
        <taxon>Archaea</taxon>
        <taxon>Methanobacteriati</taxon>
        <taxon>Methanobacteriota</taxon>
        <taxon>Stenosarchaea group</taxon>
        <taxon>Methanomicrobia</taxon>
        <taxon>Methanomicrobiales</taxon>
        <taxon>Methanomicrobiaceae</taxon>
        <taxon>Methanoculleus</taxon>
    </lineage>
</organism>
<dbReference type="SUPFAM" id="SSF55785">
    <property type="entry name" value="PYP-like sensor domain (PAS domain)"/>
    <property type="match status" value="3"/>
</dbReference>
<evidence type="ECO:0000256" key="1">
    <source>
        <dbReference type="ARBA" id="ARBA00000085"/>
    </source>
</evidence>
<dbReference type="RefSeq" id="WP_074368793.1">
    <property type="nucleotide sequence ID" value="NZ_FMID01000009.1"/>
</dbReference>
<dbReference type="InterPro" id="IPR052162">
    <property type="entry name" value="Sensor_kinase/Photoreceptor"/>
</dbReference>
<proteinExistence type="predicted"/>
<protein>
    <recommendedName>
        <fullName evidence="2">histidine kinase</fullName>
        <ecNumber evidence="2">2.7.13.3</ecNumber>
    </recommendedName>
</protein>
<evidence type="ECO:0000256" key="5">
    <source>
        <dbReference type="ARBA" id="ARBA00022777"/>
    </source>
</evidence>
<dbReference type="InterPro" id="IPR004358">
    <property type="entry name" value="Sig_transdc_His_kin-like_C"/>
</dbReference>
<dbReference type="Pfam" id="PF02518">
    <property type="entry name" value="HATPase_c"/>
    <property type="match status" value="1"/>
</dbReference>
<dbReference type="SUPFAM" id="SSF55781">
    <property type="entry name" value="GAF domain-like"/>
    <property type="match status" value="1"/>
</dbReference>
<dbReference type="InterPro" id="IPR013656">
    <property type="entry name" value="PAS_4"/>
</dbReference>
<keyword evidence="4 9" id="KW-0808">Transferase</keyword>
<dbReference type="InterPro" id="IPR000014">
    <property type="entry name" value="PAS"/>
</dbReference>
<evidence type="ECO:0000313" key="9">
    <source>
        <dbReference type="EMBL" id="SCL74483.1"/>
    </source>
</evidence>